<dbReference type="EMBL" id="JAICBX010000001">
    <property type="protein sequence ID" value="MBW8636973.1"/>
    <property type="molecule type" value="Genomic_DNA"/>
</dbReference>
<dbReference type="AlphaFoldDB" id="A0AAE2ZMC8"/>
<dbReference type="RefSeq" id="WP_220227612.1">
    <property type="nucleotide sequence ID" value="NZ_JAICBX010000001.1"/>
</dbReference>
<dbReference type="Proteomes" id="UP001196509">
    <property type="component" value="Unassembled WGS sequence"/>
</dbReference>
<comment type="caution">
    <text evidence="1">The sequence shown here is derived from an EMBL/GenBank/DDBJ whole genome shotgun (WGS) entry which is preliminary data.</text>
</comment>
<protein>
    <submittedName>
        <fullName evidence="1">Uncharacterized protein</fullName>
    </submittedName>
</protein>
<accession>A0AAE2ZMC8</accession>
<sequence>MKLRSSRLAGLAQPGERWRELVAAIGRRETAVARPTPISAGRHGRQINEV</sequence>
<organism evidence="1 2">
    <name type="scientific">Flavimaribacter sediminis</name>
    <dbReference type="NCBI Taxonomy" id="2865987"/>
    <lineage>
        <taxon>Bacteria</taxon>
        <taxon>Pseudomonadati</taxon>
        <taxon>Pseudomonadota</taxon>
        <taxon>Alphaproteobacteria</taxon>
        <taxon>Hyphomicrobiales</taxon>
        <taxon>Rhizobiaceae</taxon>
        <taxon>Flavimaribacter</taxon>
    </lineage>
</organism>
<keyword evidence="2" id="KW-1185">Reference proteome</keyword>
<reference evidence="1" key="1">
    <citation type="submission" date="2021-08" db="EMBL/GenBank/DDBJ databases">
        <title>Hoeflea bacterium WL0058 sp. nov., isolated from the sediment.</title>
        <authorList>
            <person name="Wang L."/>
            <person name="Zhang D."/>
        </authorList>
    </citation>
    <scope>NUCLEOTIDE SEQUENCE</scope>
    <source>
        <strain evidence="1">WL0058</strain>
    </source>
</reference>
<evidence type="ECO:0000313" key="2">
    <source>
        <dbReference type="Proteomes" id="UP001196509"/>
    </source>
</evidence>
<evidence type="ECO:0000313" key="1">
    <source>
        <dbReference type="EMBL" id="MBW8636973.1"/>
    </source>
</evidence>
<proteinExistence type="predicted"/>
<name>A0AAE2ZMC8_9HYPH</name>
<gene>
    <name evidence="1" type="ORF">K1W69_07215</name>
</gene>